<dbReference type="PROSITE" id="PS51257">
    <property type="entry name" value="PROKAR_LIPOPROTEIN"/>
    <property type="match status" value="1"/>
</dbReference>
<dbReference type="Proteomes" id="UP001501771">
    <property type="component" value="Unassembled WGS sequence"/>
</dbReference>
<protein>
    <submittedName>
        <fullName evidence="1">Uncharacterized protein</fullName>
    </submittedName>
</protein>
<comment type="caution">
    <text evidence="1">The sequence shown here is derived from an EMBL/GenBank/DDBJ whole genome shotgun (WGS) entry which is preliminary data.</text>
</comment>
<dbReference type="EMBL" id="BAAAQR010000014">
    <property type="protein sequence ID" value="GAA2153840.1"/>
    <property type="molecule type" value="Genomic_DNA"/>
</dbReference>
<sequence length="143" mass="15260">MGRWLTLVAFIVLGVLVAACVPLGSSGVRSVAEQFRAPPDAAPLEERATPRRLLCLGGSPCPSLFKSWNLPSRIDRTAFEGLMTASGWALQPHGDCQPRPNRFARVALCSATGEVNGYAVTVNQLGDSRDEATVLTLDVRPLG</sequence>
<gene>
    <name evidence="1" type="ORF">GCM10009844_38880</name>
</gene>
<reference evidence="1 2" key="1">
    <citation type="journal article" date="2019" name="Int. J. Syst. Evol. Microbiol.">
        <title>The Global Catalogue of Microorganisms (GCM) 10K type strain sequencing project: providing services to taxonomists for standard genome sequencing and annotation.</title>
        <authorList>
            <consortium name="The Broad Institute Genomics Platform"/>
            <consortium name="The Broad Institute Genome Sequencing Center for Infectious Disease"/>
            <person name="Wu L."/>
            <person name="Ma J."/>
        </authorList>
    </citation>
    <scope>NUCLEOTIDE SEQUENCE [LARGE SCALE GENOMIC DNA]</scope>
    <source>
        <strain evidence="1 2">JCM 16022</strain>
    </source>
</reference>
<evidence type="ECO:0000313" key="1">
    <source>
        <dbReference type="EMBL" id="GAA2153840.1"/>
    </source>
</evidence>
<accession>A0ABN3A4K3</accession>
<organism evidence="1 2">
    <name type="scientific">Nocardioides koreensis</name>
    <dbReference type="NCBI Taxonomy" id="433651"/>
    <lineage>
        <taxon>Bacteria</taxon>
        <taxon>Bacillati</taxon>
        <taxon>Actinomycetota</taxon>
        <taxon>Actinomycetes</taxon>
        <taxon>Propionibacteriales</taxon>
        <taxon>Nocardioidaceae</taxon>
        <taxon>Nocardioides</taxon>
    </lineage>
</organism>
<name>A0ABN3A4K3_9ACTN</name>
<keyword evidence="2" id="KW-1185">Reference proteome</keyword>
<evidence type="ECO:0000313" key="2">
    <source>
        <dbReference type="Proteomes" id="UP001501771"/>
    </source>
</evidence>
<proteinExistence type="predicted"/>